<feature type="domain" description="Fimbrial-type adhesion" evidence="2">
    <location>
        <begin position="26"/>
        <end position="171"/>
    </location>
</feature>
<dbReference type="InterPro" id="IPR050263">
    <property type="entry name" value="Bact_Fimbrial_Adh_Pro"/>
</dbReference>
<dbReference type="InterPro" id="IPR000259">
    <property type="entry name" value="Adhesion_dom_fimbrial"/>
</dbReference>
<dbReference type="Pfam" id="PF00419">
    <property type="entry name" value="Fimbrial"/>
    <property type="match status" value="1"/>
</dbReference>
<dbReference type="GO" id="GO:0043709">
    <property type="term" value="P:cell adhesion involved in single-species biofilm formation"/>
    <property type="evidence" value="ECO:0007669"/>
    <property type="project" value="TreeGrafter"/>
</dbReference>
<dbReference type="GO" id="GO:0009289">
    <property type="term" value="C:pilus"/>
    <property type="evidence" value="ECO:0007669"/>
    <property type="project" value="InterPro"/>
</dbReference>
<feature type="signal peptide" evidence="1">
    <location>
        <begin position="1"/>
        <end position="20"/>
    </location>
</feature>
<dbReference type="Proteomes" id="UP000033354">
    <property type="component" value="Unassembled WGS sequence"/>
</dbReference>
<evidence type="ECO:0000313" key="4">
    <source>
        <dbReference type="Proteomes" id="UP000033354"/>
    </source>
</evidence>
<dbReference type="EMBL" id="JZKT01000020">
    <property type="protein sequence ID" value="KJX35671.1"/>
    <property type="molecule type" value="Genomic_DNA"/>
</dbReference>
<reference evidence="3 4" key="1">
    <citation type="submission" date="2015-02" db="EMBL/GenBank/DDBJ databases">
        <authorList>
            <person name="Adams M."/>
            <person name="Sutton G."/>
            <person name="Nelson K."/>
            <person name="Bonomo R."/>
            <person name="McCorrison J."/>
            <person name="Sanka R."/>
            <person name="Brinkac L."/>
            <person name="Nierman W."/>
        </authorList>
    </citation>
    <scope>NUCLEOTIDE SEQUENCE [LARGE SCALE GENOMIC DNA]</scope>
    <source>
        <strain evidence="3 4">CIDEIMsCOL9</strain>
    </source>
</reference>
<evidence type="ECO:0000259" key="2">
    <source>
        <dbReference type="Pfam" id="PF00419"/>
    </source>
</evidence>
<protein>
    <recommendedName>
        <fullName evidence="2">Fimbrial-type adhesion domain-containing protein</fullName>
    </recommendedName>
</protein>
<evidence type="ECO:0000256" key="1">
    <source>
        <dbReference type="SAM" id="SignalP"/>
    </source>
</evidence>
<dbReference type="PANTHER" id="PTHR33420:SF25">
    <property type="entry name" value="PROTEIN FIMF"/>
    <property type="match status" value="1"/>
</dbReference>
<dbReference type="AlphaFoldDB" id="A0AAW3HH15"/>
<name>A0AAW3HH15_9ENTR</name>
<evidence type="ECO:0000313" key="3">
    <source>
        <dbReference type="EMBL" id="KJX35671.1"/>
    </source>
</evidence>
<dbReference type="InterPro" id="IPR036937">
    <property type="entry name" value="Adhesion_dom_fimbrial_sf"/>
</dbReference>
<dbReference type="SUPFAM" id="SSF49401">
    <property type="entry name" value="Bacterial adhesins"/>
    <property type="match status" value="1"/>
</dbReference>
<feature type="chain" id="PRO_5043946562" description="Fimbrial-type adhesion domain-containing protein" evidence="1">
    <location>
        <begin position="21"/>
        <end position="172"/>
    </location>
</feature>
<sequence>MFWIVATVYTGFAFCLPVQAHDGTVYINGKINQRTCTVATDSQALLVKMGNVQRNQFTQVGDSSYYESFTINLENCQGSKQNMSISFEGAPDKSNPSLLALTPDAASATGIGIGIYNQDKTLIPMGKPSSTLTPAQASDTLAFIFFARYVSTVTDVTTGTANASTTFIVNYA</sequence>
<dbReference type="InterPro" id="IPR008966">
    <property type="entry name" value="Adhesion_dom_sf"/>
</dbReference>
<keyword evidence="4" id="KW-1185">Reference proteome</keyword>
<keyword evidence="1" id="KW-0732">Signal</keyword>
<accession>A0AAW3HH15</accession>
<gene>
    <name evidence="3" type="ORF">SG71_13325</name>
</gene>
<dbReference type="PANTHER" id="PTHR33420">
    <property type="entry name" value="FIMBRIAL SUBUNIT ELFA-RELATED"/>
    <property type="match status" value="1"/>
</dbReference>
<comment type="caution">
    <text evidence="3">The sequence shown here is derived from an EMBL/GenBank/DDBJ whole genome shotgun (WGS) entry which is preliminary data.</text>
</comment>
<proteinExistence type="predicted"/>
<dbReference type="Gene3D" id="2.60.40.1090">
    <property type="entry name" value="Fimbrial-type adhesion domain"/>
    <property type="match status" value="1"/>
</dbReference>
<organism evidence="3 4">
    <name type="scientific">Enterobacter chengduensis</name>
    <dbReference type="NCBI Taxonomy" id="2494701"/>
    <lineage>
        <taxon>Bacteria</taxon>
        <taxon>Pseudomonadati</taxon>
        <taxon>Pseudomonadota</taxon>
        <taxon>Gammaproteobacteria</taxon>
        <taxon>Enterobacterales</taxon>
        <taxon>Enterobacteriaceae</taxon>
        <taxon>Enterobacter</taxon>
        <taxon>Enterobacter cloacae complex</taxon>
    </lineage>
</organism>